<accession>A0A0V1AZA9</accession>
<gene>
    <name evidence="1" type="ORF">T01_9478</name>
</gene>
<proteinExistence type="predicted"/>
<comment type="caution">
    <text evidence="1">The sequence shown here is derived from an EMBL/GenBank/DDBJ whole genome shotgun (WGS) entry which is preliminary data.</text>
</comment>
<name>A0A0V1AZA9_TRISP</name>
<evidence type="ECO:0000313" key="2">
    <source>
        <dbReference type="Proteomes" id="UP000054776"/>
    </source>
</evidence>
<sequence length="152" mass="17610">MAHDRLAHRWLSDFGMPSIAHAYEFDIRGNPSVKYTQAYVRIEFGKYQLSSKFFRLTREQPSIIVNEPFEEVNQKMKRSKYLSIAVGALKLFRIIRTFTLIDENVMQSFIGNCPIIVELMASKCGDLPVEYNSSPLHYLIDSVEESSCKFLF</sequence>
<organism evidence="1 2">
    <name type="scientific">Trichinella spiralis</name>
    <name type="common">Trichina worm</name>
    <dbReference type="NCBI Taxonomy" id="6334"/>
    <lineage>
        <taxon>Eukaryota</taxon>
        <taxon>Metazoa</taxon>
        <taxon>Ecdysozoa</taxon>
        <taxon>Nematoda</taxon>
        <taxon>Enoplea</taxon>
        <taxon>Dorylaimia</taxon>
        <taxon>Trichinellida</taxon>
        <taxon>Trichinellidae</taxon>
        <taxon>Trichinella</taxon>
    </lineage>
</organism>
<feature type="non-terminal residue" evidence="1">
    <location>
        <position position="152"/>
    </location>
</feature>
<keyword evidence="2" id="KW-1185">Reference proteome</keyword>
<dbReference type="AlphaFoldDB" id="A0A0V1AZA9"/>
<evidence type="ECO:0000313" key="1">
    <source>
        <dbReference type="EMBL" id="KRY29555.1"/>
    </source>
</evidence>
<dbReference type="EMBL" id="JYDH01000167">
    <property type="protein sequence ID" value="KRY29555.1"/>
    <property type="molecule type" value="Genomic_DNA"/>
</dbReference>
<dbReference type="InParanoid" id="A0A0V1AZA9"/>
<dbReference type="Proteomes" id="UP000054776">
    <property type="component" value="Unassembled WGS sequence"/>
</dbReference>
<reference evidence="1 2" key="1">
    <citation type="submission" date="2015-01" db="EMBL/GenBank/DDBJ databases">
        <title>Evolution of Trichinella species and genotypes.</title>
        <authorList>
            <person name="Korhonen P.K."/>
            <person name="Edoardo P."/>
            <person name="Giuseppe L.R."/>
            <person name="Gasser R.B."/>
        </authorList>
    </citation>
    <scope>NUCLEOTIDE SEQUENCE [LARGE SCALE GENOMIC DNA]</scope>
    <source>
        <strain evidence="1">ISS3</strain>
    </source>
</reference>
<protein>
    <submittedName>
        <fullName evidence="1">Uncharacterized protein</fullName>
    </submittedName>
</protein>